<feature type="transmembrane region" description="Helical" evidence="1">
    <location>
        <begin position="103"/>
        <end position="123"/>
    </location>
</feature>
<organism evidence="2 3">
    <name type="scientific">Streptomyces thioluteus</name>
    <dbReference type="NCBI Taxonomy" id="66431"/>
    <lineage>
        <taxon>Bacteria</taxon>
        <taxon>Bacillati</taxon>
        <taxon>Actinomycetota</taxon>
        <taxon>Actinomycetes</taxon>
        <taxon>Kitasatosporales</taxon>
        <taxon>Streptomycetaceae</taxon>
        <taxon>Streptomyces</taxon>
    </lineage>
</organism>
<dbReference type="EMBL" id="BAAAXZ010000028">
    <property type="protein sequence ID" value="GAA2914224.1"/>
    <property type="molecule type" value="Genomic_DNA"/>
</dbReference>
<gene>
    <name evidence="2" type="ORF">GCM10020221_07420</name>
</gene>
<evidence type="ECO:0000313" key="3">
    <source>
        <dbReference type="Proteomes" id="UP001501102"/>
    </source>
</evidence>
<evidence type="ECO:0000313" key="2">
    <source>
        <dbReference type="EMBL" id="GAA2914224.1"/>
    </source>
</evidence>
<dbReference type="Proteomes" id="UP001501102">
    <property type="component" value="Unassembled WGS sequence"/>
</dbReference>
<reference evidence="2 3" key="1">
    <citation type="journal article" date="2019" name="Int. J. Syst. Evol. Microbiol.">
        <title>The Global Catalogue of Microorganisms (GCM) 10K type strain sequencing project: providing services to taxonomists for standard genome sequencing and annotation.</title>
        <authorList>
            <consortium name="The Broad Institute Genomics Platform"/>
            <consortium name="The Broad Institute Genome Sequencing Center for Infectious Disease"/>
            <person name="Wu L."/>
            <person name="Ma J."/>
        </authorList>
    </citation>
    <scope>NUCLEOTIDE SEQUENCE [LARGE SCALE GENOMIC DNA]</scope>
    <source>
        <strain evidence="2 3">JCM 4087</strain>
    </source>
</reference>
<protein>
    <recommendedName>
        <fullName evidence="4">Integral membrane protein</fullName>
    </recommendedName>
</protein>
<keyword evidence="1" id="KW-0472">Membrane</keyword>
<keyword evidence="1" id="KW-0812">Transmembrane</keyword>
<feature type="transmembrane region" description="Helical" evidence="1">
    <location>
        <begin position="73"/>
        <end position="91"/>
    </location>
</feature>
<keyword evidence="1" id="KW-1133">Transmembrane helix</keyword>
<name>A0ABN3WH29_STRTU</name>
<evidence type="ECO:0008006" key="4">
    <source>
        <dbReference type="Google" id="ProtNLM"/>
    </source>
</evidence>
<keyword evidence="3" id="KW-1185">Reference proteome</keyword>
<accession>A0ABN3WH29</accession>
<evidence type="ECO:0000256" key="1">
    <source>
        <dbReference type="SAM" id="Phobius"/>
    </source>
</evidence>
<sequence>MSTVPDQPTVPAHRTEATRLLCAGVYLDLDFRRRVIEELWEHRERPVAPSLGIDVAPVLGHALRARGQDAMTAFFLVVLWAGFAACDYAYVSTADPAGLPFGLDLPMVWCLMYAVVSMVYWLAQVGAGRGGSAYVVDNRTLQSGLTGHGSMRAVKVVGSCGLLSAYWELAIEAMADGAGNWPAVVFPLLLTVPVWFHRIWVASVMREELCWRAWIKDVPRIVPNRPALVEAIDREQCSQLLVYDASRPFIGMGQPGEPWFFALELKRRAGADAATAPLTAREVLELIRPHLRDLQGPDEAVTYDSLKGLDMTELVCVPPKWRRNEVPYDPVKVGQCLREALEGGGEWHRHFLWVRVGAWKQDVVVSVLVRVHTQGGMLVVEVAPHVLMPVRLEYRAVDAIGERGEGGLLGWIRALRTAHAAGFAAVVSTWRACSDGCRSWFAAAQRALPDSPAASVRELGSADRLSLFQEMDASRYIRTVQDRVVSGVRDALRSRGYETDEFEQQVVQLGAGSVYIGAMSGGAVAVGREARANARSQR</sequence>
<dbReference type="RefSeq" id="WP_344960871.1">
    <property type="nucleotide sequence ID" value="NZ_BAAAXZ010000028.1"/>
</dbReference>
<comment type="caution">
    <text evidence="2">The sequence shown here is derived from an EMBL/GenBank/DDBJ whole genome shotgun (WGS) entry which is preliminary data.</text>
</comment>
<proteinExistence type="predicted"/>